<dbReference type="SUPFAM" id="SSF81901">
    <property type="entry name" value="HCP-like"/>
    <property type="match status" value="1"/>
</dbReference>
<dbReference type="PANTHER" id="PTHR36792:SF5">
    <property type="entry name" value="SEL1 REPEAT PROTEIN"/>
    <property type="match status" value="1"/>
</dbReference>
<organism evidence="1 2">
    <name type="scientific">Coptis chinensis</name>
    <dbReference type="NCBI Taxonomy" id="261450"/>
    <lineage>
        <taxon>Eukaryota</taxon>
        <taxon>Viridiplantae</taxon>
        <taxon>Streptophyta</taxon>
        <taxon>Embryophyta</taxon>
        <taxon>Tracheophyta</taxon>
        <taxon>Spermatophyta</taxon>
        <taxon>Magnoliopsida</taxon>
        <taxon>Ranunculales</taxon>
        <taxon>Ranunculaceae</taxon>
        <taxon>Coptidoideae</taxon>
        <taxon>Coptis</taxon>
    </lineage>
</organism>
<name>A0A835IM80_9MAGN</name>
<accession>A0A835IM80</accession>
<reference evidence="1 2" key="1">
    <citation type="submission" date="2020-10" db="EMBL/GenBank/DDBJ databases">
        <title>The Coptis chinensis genome and diversification of protoberbering-type alkaloids.</title>
        <authorList>
            <person name="Wang B."/>
            <person name="Shu S."/>
            <person name="Song C."/>
            <person name="Liu Y."/>
        </authorList>
    </citation>
    <scope>NUCLEOTIDE SEQUENCE [LARGE SCALE GENOMIC DNA]</scope>
    <source>
        <strain evidence="1">HL-2020</strain>
        <tissue evidence="1">Leaf</tissue>
    </source>
</reference>
<dbReference type="PANTHER" id="PTHR36792">
    <property type="entry name" value="EXPRESSED PROTEIN"/>
    <property type="match status" value="1"/>
</dbReference>
<proteinExistence type="predicted"/>
<dbReference type="EMBL" id="JADFTS010000002">
    <property type="protein sequence ID" value="KAF9620400.1"/>
    <property type="molecule type" value="Genomic_DNA"/>
</dbReference>
<keyword evidence="2" id="KW-1185">Reference proteome</keyword>
<protein>
    <submittedName>
        <fullName evidence="1">Uncharacterized protein</fullName>
    </submittedName>
</protein>
<sequence length="73" mass="8172">MTSTVLQVLLAQMYLSGYGIPKDPKMGKIWINKASKVRSAALKVGDKRPGYVASDYDSEELVMKYNELSSEDR</sequence>
<dbReference type="AlphaFoldDB" id="A0A835IM80"/>
<dbReference type="Proteomes" id="UP000631114">
    <property type="component" value="Unassembled WGS sequence"/>
</dbReference>
<evidence type="ECO:0000313" key="1">
    <source>
        <dbReference type="EMBL" id="KAF9620400.1"/>
    </source>
</evidence>
<gene>
    <name evidence="1" type="ORF">IFM89_011773</name>
</gene>
<dbReference type="OrthoDB" id="2384430at2759"/>
<evidence type="ECO:0000313" key="2">
    <source>
        <dbReference type="Proteomes" id="UP000631114"/>
    </source>
</evidence>
<comment type="caution">
    <text evidence="1">The sequence shown here is derived from an EMBL/GenBank/DDBJ whole genome shotgun (WGS) entry which is preliminary data.</text>
</comment>